<sequence length="81" mass="9015">MHLTRHQFAANRSPGKVTESTGEPTLEPRYTSEAQASGRLRDPDGMYTLNAKEGKIVFARIQVSEQVVVDINGRSQIGCRR</sequence>
<gene>
    <name evidence="2" type="ORF">IPP15_23380</name>
</gene>
<accession>A0A9D7T2Q8</accession>
<feature type="region of interest" description="Disordered" evidence="1">
    <location>
        <begin position="1"/>
        <end position="44"/>
    </location>
</feature>
<comment type="caution">
    <text evidence="2">The sequence shown here is derived from an EMBL/GenBank/DDBJ whole genome shotgun (WGS) entry which is preliminary data.</text>
</comment>
<evidence type="ECO:0000313" key="3">
    <source>
        <dbReference type="Proteomes" id="UP000808337"/>
    </source>
</evidence>
<dbReference type="Proteomes" id="UP000808337">
    <property type="component" value="Unassembled WGS sequence"/>
</dbReference>
<dbReference type="AlphaFoldDB" id="A0A9D7T2Q8"/>
<name>A0A9D7T2Q8_9BACT</name>
<protein>
    <submittedName>
        <fullName evidence="2">Uncharacterized protein</fullName>
    </submittedName>
</protein>
<evidence type="ECO:0000256" key="1">
    <source>
        <dbReference type="SAM" id="MobiDB-lite"/>
    </source>
</evidence>
<reference evidence="2 3" key="1">
    <citation type="submission" date="2020-10" db="EMBL/GenBank/DDBJ databases">
        <title>Connecting structure to function with the recovery of over 1000 high-quality activated sludge metagenome-assembled genomes encoding full-length rRNA genes using long-read sequencing.</title>
        <authorList>
            <person name="Singleton C.M."/>
            <person name="Petriglieri F."/>
            <person name="Kristensen J.M."/>
            <person name="Kirkegaard R.H."/>
            <person name="Michaelsen T.Y."/>
            <person name="Andersen M.H."/>
            <person name="Karst S.M."/>
            <person name="Dueholm M.S."/>
            <person name="Nielsen P.H."/>
            <person name="Albertsen M."/>
        </authorList>
    </citation>
    <scope>NUCLEOTIDE SEQUENCE [LARGE SCALE GENOMIC DNA]</scope>
    <source>
        <strain evidence="2">Ribe_18-Q3-R11-54_MAXAC.273</strain>
    </source>
</reference>
<organism evidence="2 3">
    <name type="scientific">Candidatus Opimibacter skivensis</name>
    <dbReference type="NCBI Taxonomy" id="2982028"/>
    <lineage>
        <taxon>Bacteria</taxon>
        <taxon>Pseudomonadati</taxon>
        <taxon>Bacteroidota</taxon>
        <taxon>Saprospiria</taxon>
        <taxon>Saprospirales</taxon>
        <taxon>Saprospiraceae</taxon>
        <taxon>Candidatus Opimibacter</taxon>
    </lineage>
</organism>
<proteinExistence type="predicted"/>
<dbReference type="EMBL" id="JADKGY010000034">
    <property type="protein sequence ID" value="MBK9985249.1"/>
    <property type="molecule type" value="Genomic_DNA"/>
</dbReference>
<evidence type="ECO:0000313" key="2">
    <source>
        <dbReference type="EMBL" id="MBK9985249.1"/>
    </source>
</evidence>